<keyword evidence="4" id="KW-1185">Reference proteome</keyword>
<dbReference type="CDD" id="cd00077">
    <property type="entry name" value="HDc"/>
    <property type="match status" value="1"/>
</dbReference>
<dbReference type="eggNOG" id="COG1480">
    <property type="taxonomic scope" value="Bacteria"/>
</dbReference>
<proteinExistence type="predicted"/>
<dbReference type="Pfam" id="PF07698">
    <property type="entry name" value="7TM-7TMR_HD"/>
    <property type="match status" value="1"/>
</dbReference>
<dbReference type="Proteomes" id="UP000182135">
    <property type="component" value="Unassembled WGS sequence"/>
</dbReference>
<dbReference type="InterPro" id="IPR011624">
    <property type="entry name" value="Metal-dep_PHydrolase_7TM_extra"/>
</dbReference>
<dbReference type="AlphaFoldDB" id="A0A1I2JHS8"/>
<feature type="domain" description="HD/PDEase" evidence="2">
    <location>
        <begin position="468"/>
        <end position="626"/>
    </location>
</feature>
<feature type="transmembrane region" description="Helical" evidence="1">
    <location>
        <begin position="261"/>
        <end position="285"/>
    </location>
</feature>
<sequence>METKKEGSFFEKYKKPFIFIITFMLCYVVLMTSQIAKKINISVGEIAKYNIKANREVINNIATKAKEKQAEENVPNQYTEKPDVKKSSIENIKTLFAKVNTYRDMTIEDKEKISRLKEESPITLKNDGFEYLLKLSKEDLISMENQILDGMNQVYEGSIKENNSEDLKKAQEVFLGFITKSNMSSESKDVASMIGVYQIAPNLFYDKDKTEEMKKQAVKNITPEMIQKNQIVVKEGEPATAEQIQILMDLGILDDSVGTAWYIYLVIAMVVMMSLYLQWMYLYKYHRDEIYNDNRKLILISVITVSMIVISRIMNFVSPFLIPFACGPLLLSILLNYKVSIVISALNILLISPVVDFNVEITIIALVSIIVASTTLKRLQQRNDILYSSIYIAAFNMIITFSMGTLISNNILDVIKKTGYAGAGSVLAAILTIGFLPLFESMFDIVTVIKLLELSNPNNPLMRKLLMEAPGTYHHSVLVANLAELAAEAVGGNPVLARIAAYYHDVGKTKRPYFFKENQTGKENPHDKISPNLSTLIITSHVKDGLEMAKENNLPKVIQDIIQQHHGTTLVKYFYYTAKNNAENPEEIKEEDFRYMGPIPQFKESGIIMLADGVEAAVRSIPDPTKGKIEEMVNNIIKDKLNTGQLDDCDLTLKDLDKIRESFLKSLNGIYHQRIEYPTDHTIGLKKQGE</sequence>
<feature type="transmembrane region" description="Helical" evidence="1">
    <location>
        <begin position="16"/>
        <end position="36"/>
    </location>
</feature>
<dbReference type="PANTHER" id="PTHR36442:SF1">
    <property type="entry name" value="CYCLIC-DI-AMP PHOSPHODIESTERASE PGPH"/>
    <property type="match status" value="1"/>
</dbReference>
<keyword evidence="1" id="KW-0472">Membrane</keyword>
<dbReference type="InterPro" id="IPR003607">
    <property type="entry name" value="HD/PDEase_dom"/>
</dbReference>
<accession>A0A1I2JHS8</accession>
<dbReference type="NCBIfam" id="TIGR00277">
    <property type="entry name" value="HDIG"/>
    <property type="match status" value="1"/>
</dbReference>
<dbReference type="STRING" id="1529.SAMN04487885_10220"/>
<feature type="transmembrane region" description="Helical" evidence="1">
    <location>
        <begin position="349"/>
        <end position="373"/>
    </location>
</feature>
<organism evidence="3 4">
    <name type="scientific">Clostridium cadaveris</name>
    <dbReference type="NCBI Taxonomy" id="1529"/>
    <lineage>
        <taxon>Bacteria</taxon>
        <taxon>Bacillati</taxon>
        <taxon>Bacillota</taxon>
        <taxon>Clostridia</taxon>
        <taxon>Eubacteriales</taxon>
        <taxon>Clostridiaceae</taxon>
        <taxon>Clostridium</taxon>
    </lineage>
</organism>
<keyword evidence="3" id="KW-0378">Hydrolase</keyword>
<dbReference type="InterPro" id="IPR006675">
    <property type="entry name" value="HDIG_dom"/>
</dbReference>
<keyword evidence="1" id="KW-0812">Transmembrane</keyword>
<evidence type="ECO:0000313" key="3">
    <source>
        <dbReference type="EMBL" id="SFF53403.1"/>
    </source>
</evidence>
<dbReference type="InterPro" id="IPR011621">
    <property type="entry name" value="Metal-dep_PHydrolase_7TM_intra"/>
</dbReference>
<dbReference type="SMART" id="SM00471">
    <property type="entry name" value="HDc"/>
    <property type="match status" value="1"/>
</dbReference>
<dbReference type="GO" id="GO:0016787">
    <property type="term" value="F:hydrolase activity"/>
    <property type="evidence" value="ECO:0007669"/>
    <property type="project" value="UniProtKB-KW"/>
</dbReference>
<dbReference type="OrthoDB" id="9806952at2"/>
<dbReference type="PANTHER" id="PTHR36442">
    <property type="entry name" value="CYCLIC-DI-AMP PHOSPHODIESTERASE PGPH"/>
    <property type="match status" value="1"/>
</dbReference>
<dbReference type="Gene3D" id="1.10.3210.10">
    <property type="entry name" value="Hypothetical protein af1432"/>
    <property type="match status" value="1"/>
</dbReference>
<dbReference type="EMBL" id="FOOE01000002">
    <property type="protein sequence ID" value="SFF53403.1"/>
    <property type="molecule type" value="Genomic_DNA"/>
</dbReference>
<feature type="transmembrane region" description="Helical" evidence="1">
    <location>
        <begin position="385"/>
        <end position="407"/>
    </location>
</feature>
<dbReference type="InterPro" id="IPR052722">
    <property type="entry name" value="PgpH_phosphodiesterase"/>
</dbReference>
<evidence type="ECO:0000259" key="2">
    <source>
        <dbReference type="SMART" id="SM00471"/>
    </source>
</evidence>
<evidence type="ECO:0000256" key="1">
    <source>
        <dbReference type="SAM" id="Phobius"/>
    </source>
</evidence>
<dbReference type="SUPFAM" id="SSF109604">
    <property type="entry name" value="HD-domain/PDEase-like"/>
    <property type="match status" value="1"/>
</dbReference>
<keyword evidence="1" id="KW-1133">Transmembrane helix</keyword>
<dbReference type="Pfam" id="PF01966">
    <property type="entry name" value="HD"/>
    <property type="match status" value="1"/>
</dbReference>
<evidence type="ECO:0000313" key="4">
    <source>
        <dbReference type="Proteomes" id="UP000182135"/>
    </source>
</evidence>
<gene>
    <name evidence="3" type="ORF">SAMN04487885_10220</name>
</gene>
<dbReference type="InterPro" id="IPR006674">
    <property type="entry name" value="HD_domain"/>
</dbReference>
<reference evidence="3 4" key="1">
    <citation type="submission" date="2016-10" db="EMBL/GenBank/DDBJ databases">
        <authorList>
            <person name="de Groot N.N."/>
        </authorList>
    </citation>
    <scope>NUCLEOTIDE SEQUENCE [LARGE SCALE GENOMIC DNA]</scope>
    <source>
        <strain evidence="3 4">NLAE-zl-G419</strain>
    </source>
</reference>
<feature type="transmembrane region" description="Helical" evidence="1">
    <location>
        <begin position="297"/>
        <end position="314"/>
    </location>
</feature>
<dbReference type="Pfam" id="PF07697">
    <property type="entry name" value="7TMR-HDED"/>
    <property type="match status" value="1"/>
</dbReference>
<name>A0A1I2JHS8_9CLOT</name>
<dbReference type="RefSeq" id="WP_074844188.1">
    <property type="nucleotide sequence ID" value="NZ_CABMJC010000002.1"/>
</dbReference>
<protein>
    <submittedName>
        <fullName evidence="3">Metal dependent phosphohydrolase</fullName>
    </submittedName>
</protein>
<feature type="transmembrane region" description="Helical" evidence="1">
    <location>
        <begin position="419"/>
        <end position="439"/>
    </location>
</feature>